<dbReference type="Proteomes" id="UP000286985">
    <property type="component" value="Unassembled WGS sequence"/>
</dbReference>
<dbReference type="EMBL" id="PIPU01000008">
    <property type="protein sequence ID" value="RUO46218.1"/>
    <property type="molecule type" value="Genomic_DNA"/>
</dbReference>
<evidence type="ECO:0000313" key="2">
    <source>
        <dbReference type="EMBL" id="RUO46218.1"/>
    </source>
</evidence>
<accession>A0A432XBT4</accession>
<comment type="caution">
    <text evidence="2">The sequence shown here is derived from an EMBL/GenBank/DDBJ whole genome shotgun (WGS) entry which is preliminary data.</text>
</comment>
<protein>
    <submittedName>
        <fullName evidence="2">Uncharacterized protein</fullName>
    </submittedName>
</protein>
<dbReference type="OrthoDB" id="5772010at2"/>
<dbReference type="AlphaFoldDB" id="A0A432XBT4"/>
<feature type="compositionally biased region" description="Basic residues" evidence="1">
    <location>
        <begin position="75"/>
        <end position="91"/>
    </location>
</feature>
<evidence type="ECO:0000256" key="1">
    <source>
        <dbReference type="SAM" id="MobiDB-lite"/>
    </source>
</evidence>
<gene>
    <name evidence="2" type="ORF">CWE24_11625</name>
</gene>
<feature type="compositionally biased region" description="Basic and acidic residues" evidence="1">
    <location>
        <begin position="59"/>
        <end position="71"/>
    </location>
</feature>
<proteinExistence type="predicted"/>
<reference evidence="3" key="1">
    <citation type="journal article" date="2018" name="Front. Microbiol.">
        <title>Genome-Based Analysis Reveals the Taxonomy and Diversity of the Family Idiomarinaceae.</title>
        <authorList>
            <person name="Liu Y."/>
            <person name="Lai Q."/>
            <person name="Shao Z."/>
        </authorList>
    </citation>
    <scope>NUCLEOTIDE SEQUENCE [LARGE SCALE GENOMIC DNA]</scope>
    <source>
        <strain evidence="3">908033</strain>
    </source>
</reference>
<evidence type="ECO:0000313" key="3">
    <source>
        <dbReference type="Proteomes" id="UP000286985"/>
    </source>
</evidence>
<keyword evidence="3" id="KW-1185">Reference proteome</keyword>
<name>A0A432XBT4_9GAMM</name>
<dbReference type="RefSeq" id="WP_092841926.1">
    <property type="nucleotide sequence ID" value="NZ_FPCF01000009.1"/>
</dbReference>
<sequence length="122" mass="12833">MSKLDKDQVLADFTAAYQQAHGKKPTIEAKGGWYSVDGGKNVRLAQLAEEAEALAGGKSADKAKPAKKADSAPKAAKKTAPAKKPAAKAKVAKSGGGLTAKEAWRQRLEQDATLSRLPRGYD</sequence>
<feature type="region of interest" description="Disordered" evidence="1">
    <location>
        <begin position="54"/>
        <end position="122"/>
    </location>
</feature>
<dbReference type="STRING" id="519452.SAMN04488139_2476"/>
<organism evidence="2 3">
    <name type="scientific">Pseudidiomarina donghaiensis</name>
    <dbReference type="NCBI Taxonomy" id="519452"/>
    <lineage>
        <taxon>Bacteria</taxon>
        <taxon>Pseudomonadati</taxon>
        <taxon>Pseudomonadota</taxon>
        <taxon>Gammaproteobacteria</taxon>
        <taxon>Alteromonadales</taxon>
        <taxon>Idiomarinaceae</taxon>
        <taxon>Pseudidiomarina</taxon>
    </lineage>
</organism>